<sequence>MRLRKDRDKRLDLVSYGAWTPADVDTLAERLGRSGVRRVNEPAALPTVGGGHGFRFFDRAARPGRVSAWNRPAAARRHPGVYDVSEAFNQDRWGTANPFGDQLAKESFNDVDRGLFVAPPV</sequence>
<dbReference type="InterPro" id="IPR029068">
    <property type="entry name" value="Glyas_Bleomycin-R_OHBP_Dase"/>
</dbReference>
<keyword evidence="2" id="KW-1185">Reference proteome</keyword>
<dbReference type="Gene3D" id="3.10.180.10">
    <property type="entry name" value="2,3-Dihydroxybiphenyl 1,2-Dioxygenase, domain 1"/>
    <property type="match status" value="1"/>
</dbReference>
<gene>
    <name evidence="1" type="ORF">MXD59_02155</name>
</gene>
<dbReference type="EMBL" id="JALKFT010000002">
    <property type="protein sequence ID" value="MCK9874595.1"/>
    <property type="molecule type" value="Genomic_DNA"/>
</dbReference>
<accession>A0ABT0JSQ3</accession>
<reference evidence="1 2" key="1">
    <citation type="submission" date="2022-04" db="EMBL/GenBank/DDBJ databases">
        <title>Genome diversity in the genus Frankia.</title>
        <authorList>
            <person name="Carlos-Shanley C."/>
            <person name="Hahn D."/>
        </authorList>
    </citation>
    <scope>NUCLEOTIDE SEQUENCE [LARGE SCALE GENOMIC DNA]</scope>
    <source>
        <strain evidence="1 2">Ag45/Mut15</strain>
    </source>
</reference>
<protein>
    <submittedName>
        <fullName evidence="1">Uncharacterized protein</fullName>
    </submittedName>
</protein>
<dbReference type="Proteomes" id="UP001201873">
    <property type="component" value="Unassembled WGS sequence"/>
</dbReference>
<organism evidence="1 2">
    <name type="scientific">Frankia umida</name>
    <dbReference type="NCBI Taxonomy" id="573489"/>
    <lineage>
        <taxon>Bacteria</taxon>
        <taxon>Bacillati</taxon>
        <taxon>Actinomycetota</taxon>
        <taxon>Actinomycetes</taxon>
        <taxon>Frankiales</taxon>
        <taxon>Frankiaceae</taxon>
        <taxon>Frankia</taxon>
    </lineage>
</organism>
<name>A0ABT0JSQ3_9ACTN</name>
<proteinExistence type="predicted"/>
<evidence type="ECO:0000313" key="1">
    <source>
        <dbReference type="EMBL" id="MCK9874595.1"/>
    </source>
</evidence>
<evidence type="ECO:0000313" key="2">
    <source>
        <dbReference type="Proteomes" id="UP001201873"/>
    </source>
</evidence>
<comment type="caution">
    <text evidence="1">The sequence shown here is derived from an EMBL/GenBank/DDBJ whole genome shotgun (WGS) entry which is preliminary data.</text>
</comment>